<reference evidence="2" key="3">
    <citation type="submission" date="2015-06" db="UniProtKB">
        <authorList>
            <consortium name="EnsemblMetazoa"/>
        </authorList>
    </citation>
    <scope>IDENTIFICATION</scope>
</reference>
<accession>R7UHI4</accession>
<keyword evidence="3" id="KW-1185">Reference proteome</keyword>
<dbReference type="PANTHER" id="PTHR16442">
    <property type="entry name" value="RING FINGER PROTEIN 17"/>
    <property type="match status" value="1"/>
</dbReference>
<dbReference type="EMBL" id="AMQN01008518">
    <property type="status" value="NOT_ANNOTATED_CDS"/>
    <property type="molecule type" value="Genomic_DNA"/>
</dbReference>
<protein>
    <submittedName>
        <fullName evidence="1 2">Uncharacterized protein</fullName>
    </submittedName>
</protein>
<feature type="non-terminal residue" evidence="1">
    <location>
        <position position="1"/>
    </location>
</feature>
<evidence type="ECO:0000313" key="3">
    <source>
        <dbReference type="Proteomes" id="UP000014760"/>
    </source>
</evidence>
<evidence type="ECO:0000313" key="2">
    <source>
        <dbReference type="EnsemblMetazoa" id="CapteP55807"/>
    </source>
</evidence>
<dbReference type="HOGENOM" id="CLU_2365522_0_0_1"/>
<dbReference type="AlphaFoldDB" id="R7UHI4"/>
<dbReference type="STRING" id="283909.R7UHI4"/>
<name>R7UHI4_CAPTE</name>
<evidence type="ECO:0000313" key="1">
    <source>
        <dbReference type="EMBL" id="ELU03273.1"/>
    </source>
</evidence>
<dbReference type="OrthoDB" id="5800423at2759"/>
<gene>
    <name evidence="1" type="ORF">CAPTEDRAFT_55807</name>
</gene>
<reference evidence="3" key="1">
    <citation type="submission" date="2012-12" db="EMBL/GenBank/DDBJ databases">
        <authorList>
            <person name="Hellsten U."/>
            <person name="Grimwood J."/>
            <person name="Chapman J.A."/>
            <person name="Shapiro H."/>
            <person name="Aerts A."/>
            <person name="Otillar R.P."/>
            <person name="Terry A.Y."/>
            <person name="Boore J.L."/>
            <person name="Simakov O."/>
            <person name="Marletaz F."/>
            <person name="Cho S.-J."/>
            <person name="Edsinger-Gonzales E."/>
            <person name="Havlak P."/>
            <person name="Kuo D.-H."/>
            <person name="Larsson T."/>
            <person name="Lv J."/>
            <person name="Arendt D."/>
            <person name="Savage R."/>
            <person name="Osoegawa K."/>
            <person name="de Jong P."/>
            <person name="Lindberg D.R."/>
            <person name="Seaver E.C."/>
            <person name="Weisblat D.A."/>
            <person name="Putnam N.H."/>
            <person name="Grigoriev I.V."/>
            <person name="Rokhsar D.S."/>
        </authorList>
    </citation>
    <scope>NUCLEOTIDE SEQUENCE</scope>
    <source>
        <strain evidence="3">I ESC-2004</strain>
    </source>
</reference>
<sequence>RSDAEVLEVEMVKPPSDEIQDDRPVSVCDVLVFKELAHFVVDPSPSGQSFSQSISYHPFLFYSDQRIQEVERVSAVISHINNPHSFYMQIVSGFNF</sequence>
<organism evidence="1">
    <name type="scientific">Capitella teleta</name>
    <name type="common">Polychaete worm</name>
    <dbReference type="NCBI Taxonomy" id="283909"/>
    <lineage>
        <taxon>Eukaryota</taxon>
        <taxon>Metazoa</taxon>
        <taxon>Spiralia</taxon>
        <taxon>Lophotrochozoa</taxon>
        <taxon>Annelida</taxon>
        <taxon>Polychaeta</taxon>
        <taxon>Sedentaria</taxon>
        <taxon>Scolecida</taxon>
        <taxon>Capitellidae</taxon>
        <taxon>Capitella</taxon>
    </lineage>
</organism>
<dbReference type="EnsemblMetazoa" id="CapteT55807">
    <property type="protein sequence ID" value="CapteP55807"/>
    <property type="gene ID" value="CapteG55807"/>
</dbReference>
<dbReference type="EMBL" id="KB303327">
    <property type="protein sequence ID" value="ELU03273.1"/>
    <property type="molecule type" value="Genomic_DNA"/>
</dbReference>
<feature type="non-terminal residue" evidence="1">
    <location>
        <position position="96"/>
    </location>
</feature>
<reference evidence="1 3" key="2">
    <citation type="journal article" date="2013" name="Nature">
        <title>Insights into bilaterian evolution from three spiralian genomes.</title>
        <authorList>
            <person name="Simakov O."/>
            <person name="Marletaz F."/>
            <person name="Cho S.J."/>
            <person name="Edsinger-Gonzales E."/>
            <person name="Havlak P."/>
            <person name="Hellsten U."/>
            <person name="Kuo D.H."/>
            <person name="Larsson T."/>
            <person name="Lv J."/>
            <person name="Arendt D."/>
            <person name="Savage R."/>
            <person name="Osoegawa K."/>
            <person name="de Jong P."/>
            <person name="Grimwood J."/>
            <person name="Chapman J.A."/>
            <person name="Shapiro H."/>
            <person name="Aerts A."/>
            <person name="Otillar R.P."/>
            <person name="Terry A.Y."/>
            <person name="Boore J.L."/>
            <person name="Grigoriev I.V."/>
            <person name="Lindberg D.R."/>
            <person name="Seaver E.C."/>
            <person name="Weisblat D.A."/>
            <person name="Putnam N.H."/>
            <person name="Rokhsar D.S."/>
        </authorList>
    </citation>
    <scope>NUCLEOTIDE SEQUENCE</scope>
    <source>
        <strain evidence="1 3">I ESC-2004</strain>
    </source>
</reference>
<proteinExistence type="predicted"/>
<dbReference type="Proteomes" id="UP000014760">
    <property type="component" value="Unassembled WGS sequence"/>
</dbReference>
<dbReference type="PANTHER" id="PTHR16442:SF1">
    <property type="entry name" value="RING FINGER PROTEIN 17"/>
    <property type="match status" value="1"/>
</dbReference>